<dbReference type="AlphaFoldDB" id="A0AAC8ZWK1"/>
<evidence type="ECO:0000313" key="1">
    <source>
        <dbReference type="EMBL" id="ALG75714.1"/>
    </source>
</evidence>
<dbReference type="Proteomes" id="UP000069935">
    <property type="component" value="Chromosome 8"/>
</dbReference>
<evidence type="ECO:0000313" key="2">
    <source>
        <dbReference type="Proteomes" id="UP000069935"/>
    </source>
</evidence>
<gene>
    <name evidence="1" type="ORF">AL072_32745</name>
</gene>
<proteinExistence type="predicted"/>
<organism evidence="1 2">
    <name type="scientific">Azospirillum thiophilum</name>
    <dbReference type="NCBI Taxonomy" id="528244"/>
    <lineage>
        <taxon>Bacteria</taxon>
        <taxon>Pseudomonadati</taxon>
        <taxon>Pseudomonadota</taxon>
        <taxon>Alphaproteobacteria</taxon>
        <taxon>Rhodospirillales</taxon>
        <taxon>Azospirillaceae</taxon>
        <taxon>Azospirillum</taxon>
    </lineage>
</organism>
<name>A0AAC8ZWK1_9PROT</name>
<sequence length="145" mass="15307">MMTPHDRELVDLLWAALPPEGREAWADICRHLGPERRREETRDVGRVINDIAHDVAVVVGDPAAVARAVERAVALRQADNAASNRGSARMAVIRAAIDAGMSGLKSVAWYRGAVLGCGLTPAELVAAGRVAEAIAAAARAKPDTP</sequence>
<dbReference type="RefSeq" id="WP_045586324.1">
    <property type="nucleotide sequence ID" value="NZ_CP012408.1"/>
</dbReference>
<dbReference type="EMBL" id="CP012408">
    <property type="protein sequence ID" value="ALG75714.1"/>
    <property type="molecule type" value="Genomic_DNA"/>
</dbReference>
<dbReference type="KEGG" id="ati:AL072_32745"/>
<reference evidence="2" key="1">
    <citation type="submission" date="2015-08" db="EMBL/GenBank/DDBJ databases">
        <title>Complete Genome Sequence of Azospirillum thiophilum BV-S.</title>
        <authorList>
            <person name="Fomenkov A."/>
            <person name="Vincze T."/>
            <person name="Grabovich M."/>
            <person name="Dubinina G."/>
            <person name="Orlova M."/>
            <person name="Belousova E."/>
            <person name="Roberts R.J."/>
        </authorList>
    </citation>
    <scope>NUCLEOTIDE SEQUENCE [LARGE SCALE GENOMIC DNA]</scope>
    <source>
        <strain evidence="2">BV-S</strain>
    </source>
</reference>
<reference evidence="1 2" key="2">
    <citation type="journal article" date="2016" name="Genome Announc.">
        <title>Complete Genome Sequence of a Strain of Azospirillum thiophilum Isolated from a Sulfide Spring.</title>
        <authorList>
            <person name="Fomenkov A."/>
            <person name="Vincze T."/>
            <person name="Grabovich M."/>
            <person name="Anton B.P."/>
            <person name="Dubinina G."/>
            <person name="Orlova M."/>
            <person name="Belousova E."/>
            <person name="Roberts R.J."/>
        </authorList>
    </citation>
    <scope>NUCLEOTIDE SEQUENCE [LARGE SCALE GENOMIC DNA]</scope>
    <source>
        <strain evidence="1 2">BV-S</strain>
    </source>
</reference>
<keyword evidence="2" id="KW-1185">Reference proteome</keyword>
<accession>A0AAC8ZWK1</accession>
<protein>
    <submittedName>
        <fullName evidence="1">Uncharacterized protein</fullName>
    </submittedName>
</protein>